<comment type="similarity">
    <text evidence="4 9">Belongs to the mannonate dehydratase family.</text>
</comment>
<evidence type="ECO:0000256" key="7">
    <source>
        <dbReference type="ARBA" id="ARBA00023211"/>
    </source>
</evidence>
<dbReference type="PANTHER" id="PTHR30387">
    <property type="entry name" value="MANNONATE DEHYDRATASE"/>
    <property type="match status" value="1"/>
</dbReference>
<dbReference type="RefSeq" id="WP_344845752.1">
    <property type="nucleotide sequence ID" value="NZ_BAABDF010000006.1"/>
</dbReference>
<evidence type="ECO:0000256" key="9">
    <source>
        <dbReference type="HAMAP-Rule" id="MF_00106"/>
    </source>
</evidence>
<accession>A0ABP7K4C4</accession>
<gene>
    <name evidence="10" type="primary">uxuA_1</name>
    <name evidence="9" type="synonym">uxuA</name>
    <name evidence="10" type="ORF">GCM10022404_14620</name>
</gene>
<reference evidence="11" key="1">
    <citation type="journal article" date="2019" name="Int. J. Syst. Evol. Microbiol.">
        <title>The Global Catalogue of Microorganisms (GCM) 10K type strain sequencing project: providing services to taxonomists for standard genome sequencing and annotation.</title>
        <authorList>
            <consortium name="The Broad Institute Genomics Platform"/>
            <consortium name="The Broad Institute Genome Sequencing Center for Infectious Disease"/>
            <person name="Wu L."/>
            <person name="Ma J."/>
        </authorList>
    </citation>
    <scope>NUCLEOTIDE SEQUENCE [LARGE SCALE GENOMIC DNA]</scope>
    <source>
        <strain evidence="11">JCM 17190</strain>
    </source>
</reference>
<evidence type="ECO:0000256" key="8">
    <source>
        <dbReference type="ARBA" id="ARBA00023239"/>
    </source>
</evidence>
<evidence type="ECO:0000313" key="10">
    <source>
        <dbReference type="EMBL" id="GAA3865371.1"/>
    </source>
</evidence>
<dbReference type="EMBL" id="BAABDF010000006">
    <property type="protein sequence ID" value="GAA3865371.1"/>
    <property type="molecule type" value="Genomic_DNA"/>
</dbReference>
<keyword evidence="6 9" id="KW-0408">Iron</keyword>
<keyword evidence="11" id="KW-1185">Reference proteome</keyword>
<dbReference type="PIRSF" id="PIRSF016049">
    <property type="entry name" value="Man_dehyd"/>
    <property type="match status" value="1"/>
</dbReference>
<name>A0ABP7K4C4_9RHOB</name>
<dbReference type="Pfam" id="PF03786">
    <property type="entry name" value="UxuA"/>
    <property type="match status" value="1"/>
</dbReference>
<dbReference type="PANTHER" id="PTHR30387:SF2">
    <property type="entry name" value="MANNONATE DEHYDRATASE"/>
    <property type="match status" value="1"/>
</dbReference>
<dbReference type="Gene3D" id="3.20.20.150">
    <property type="entry name" value="Divalent-metal-dependent TIM barrel enzymes"/>
    <property type="match status" value="1"/>
</dbReference>
<evidence type="ECO:0000256" key="4">
    <source>
        <dbReference type="ARBA" id="ARBA00007389"/>
    </source>
</evidence>
<evidence type="ECO:0000256" key="5">
    <source>
        <dbReference type="ARBA" id="ARBA00012927"/>
    </source>
</evidence>
<proteinExistence type="inferred from homology"/>
<comment type="pathway">
    <text evidence="3 9">Carbohydrate metabolism; pentose and glucuronate interconversion.</text>
</comment>
<evidence type="ECO:0000256" key="6">
    <source>
        <dbReference type="ARBA" id="ARBA00023004"/>
    </source>
</evidence>
<comment type="catalytic activity">
    <reaction evidence="1 9">
        <text>D-mannonate = 2-dehydro-3-deoxy-D-gluconate + H2O</text>
        <dbReference type="Rhea" id="RHEA:20097"/>
        <dbReference type="ChEBI" id="CHEBI:15377"/>
        <dbReference type="ChEBI" id="CHEBI:17767"/>
        <dbReference type="ChEBI" id="CHEBI:57990"/>
        <dbReference type="EC" id="4.2.1.8"/>
    </reaction>
</comment>
<comment type="caution">
    <text evidence="10">The sequence shown here is derived from an EMBL/GenBank/DDBJ whole genome shotgun (WGS) entry which is preliminary data.</text>
</comment>
<dbReference type="NCBIfam" id="TIGR00695">
    <property type="entry name" value="uxuA"/>
    <property type="match status" value="1"/>
</dbReference>
<dbReference type="InterPro" id="IPR036237">
    <property type="entry name" value="Xyl_isomerase-like_sf"/>
</dbReference>
<evidence type="ECO:0000256" key="2">
    <source>
        <dbReference type="ARBA" id="ARBA00002713"/>
    </source>
</evidence>
<keyword evidence="8 9" id="KW-0456">Lyase</keyword>
<protein>
    <recommendedName>
        <fullName evidence="5 9">Mannonate dehydratase</fullName>
        <ecNumber evidence="5 9">4.2.1.8</ecNumber>
    </recommendedName>
    <alternativeName>
        <fullName evidence="9">D-mannonate hydro-lyase</fullName>
    </alternativeName>
</protein>
<evidence type="ECO:0000256" key="3">
    <source>
        <dbReference type="ARBA" id="ARBA00004892"/>
    </source>
</evidence>
<evidence type="ECO:0000313" key="11">
    <source>
        <dbReference type="Proteomes" id="UP001399917"/>
    </source>
</evidence>
<sequence>MKQTWRWFGPADEISMPEIRMTGAEGIVTALHHIATGDVWSVAEIQKRQAEIRQPQGAGAPLQWDVVESLVVSEAIKSQTGNYREHYETYRQSLRNLAQCGLSTVCYNFMPVLDWTRTDLTSPLDNGGTAMRFDLIDFAAFDVFILNRAGAGEDYSAAFIDQVRARFDTMSDATKGALTQNIVAGLPGANENWTLDALTAHLDIYSQTSRDRLRSNLVDFLSEVVPTAQELGIRLCCHPDDPPFPLLGMPRVMSSEDDYRYVMQAVDSPANGVTLCTGSMGVAPDFDAVRFVETFGDRIHFVHLRNTKRHAPADGARSSFHESEHLDGDSDLVGAVHALLREEAKRRAAGRADHVIPMRPDHGHSLVSDLARPMMPGYPLVGRMQGLAELRGIMAGYAPRL</sequence>
<dbReference type="EC" id="4.2.1.8" evidence="5 9"/>
<organism evidence="10 11">
    <name type="scientific">Celeribacter arenosi</name>
    <dbReference type="NCBI Taxonomy" id="792649"/>
    <lineage>
        <taxon>Bacteria</taxon>
        <taxon>Pseudomonadati</taxon>
        <taxon>Pseudomonadota</taxon>
        <taxon>Alphaproteobacteria</taxon>
        <taxon>Rhodobacterales</taxon>
        <taxon>Roseobacteraceae</taxon>
        <taxon>Celeribacter</taxon>
    </lineage>
</organism>
<keyword evidence="7 9" id="KW-0464">Manganese</keyword>
<dbReference type="HAMAP" id="MF_00106">
    <property type="entry name" value="UxuA"/>
    <property type="match status" value="1"/>
</dbReference>
<dbReference type="Proteomes" id="UP001399917">
    <property type="component" value="Unassembled WGS sequence"/>
</dbReference>
<dbReference type="SUPFAM" id="SSF51658">
    <property type="entry name" value="Xylose isomerase-like"/>
    <property type="match status" value="1"/>
</dbReference>
<evidence type="ECO:0000256" key="1">
    <source>
        <dbReference type="ARBA" id="ARBA00001794"/>
    </source>
</evidence>
<dbReference type="NCBIfam" id="NF003027">
    <property type="entry name" value="PRK03906.1"/>
    <property type="match status" value="1"/>
</dbReference>
<dbReference type="InterPro" id="IPR004628">
    <property type="entry name" value="Man_deHydtase"/>
</dbReference>
<comment type="function">
    <text evidence="2 9">Catalyzes the dehydration of D-mannonate.</text>
</comment>
<comment type="cofactor">
    <cofactor evidence="9">
        <name>Fe(2+)</name>
        <dbReference type="ChEBI" id="CHEBI:29033"/>
    </cofactor>
    <cofactor evidence="9">
        <name>Mn(2+)</name>
        <dbReference type="ChEBI" id="CHEBI:29035"/>
    </cofactor>
</comment>